<feature type="transmembrane region" description="Helical" evidence="1">
    <location>
        <begin position="140"/>
        <end position="158"/>
    </location>
</feature>
<evidence type="ECO:0000256" key="1">
    <source>
        <dbReference type="SAM" id="Phobius"/>
    </source>
</evidence>
<dbReference type="InterPro" id="IPR000160">
    <property type="entry name" value="GGDEF_dom"/>
</dbReference>
<name>A0ABW1YD00_9DEIO</name>
<proteinExistence type="predicted"/>
<keyword evidence="3" id="KW-0808">Transferase</keyword>
<dbReference type="InterPro" id="IPR007890">
    <property type="entry name" value="CHASE2"/>
</dbReference>
<keyword evidence="4" id="KW-1185">Reference proteome</keyword>
<keyword evidence="1" id="KW-0472">Membrane</keyword>
<comment type="caution">
    <text evidence="3">The sequence shown here is derived from an EMBL/GenBank/DDBJ whole genome shotgun (WGS) entry which is preliminary data.</text>
</comment>
<dbReference type="GO" id="GO:0052621">
    <property type="term" value="F:diguanylate cyclase activity"/>
    <property type="evidence" value="ECO:0007669"/>
    <property type="project" value="UniProtKB-EC"/>
</dbReference>
<dbReference type="Pfam" id="PF05226">
    <property type="entry name" value="CHASE2"/>
    <property type="match status" value="1"/>
</dbReference>
<accession>A0ABW1YD00</accession>
<dbReference type="InterPro" id="IPR029787">
    <property type="entry name" value="Nucleotide_cyclase"/>
</dbReference>
<dbReference type="SUPFAM" id="SSF55073">
    <property type="entry name" value="Nucleotide cyclase"/>
    <property type="match status" value="1"/>
</dbReference>
<organism evidence="3 4">
    <name type="scientific">Deinococcus lacus</name>
    <dbReference type="NCBI Taxonomy" id="392561"/>
    <lineage>
        <taxon>Bacteria</taxon>
        <taxon>Thermotogati</taxon>
        <taxon>Deinococcota</taxon>
        <taxon>Deinococci</taxon>
        <taxon>Deinococcales</taxon>
        <taxon>Deinococcaceae</taxon>
        <taxon>Deinococcus</taxon>
    </lineage>
</organism>
<keyword evidence="1" id="KW-1133">Transmembrane helix</keyword>
<dbReference type="InterPro" id="IPR043128">
    <property type="entry name" value="Rev_trsase/Diguanyl_cyclase"/>
</dbReference>
<keyword evidence="1" id="KW-0812">Transmembrane</keyword>
<dbReference type="RefSeq" id="WP_380081792.1">
    <property type="nucleotide sequence ID" value="NZ_JBHSWD010000001.1"/>
</dbReference>
<dbReference type="Pfam" id="PF00990">
    <property type="entry name" value="GGDEF"/>
    <property type="match status" value="1"/>
</dbReference>
<gene>
    <name evidence="3" type="ORF">ACFP81_01155</name>
</gene>
<dbReference type="Proteomes" id="UP001596297">
    <property type="component" value="Unassembled WGS sequence"/>
</dbReference>
<keyword evidence="3" id="KW-0548">Nucleotidyltransferase</keyword>
<feature type="domain" description="GGDEF" evidence="2">
    <location>
        <begin position="196"/>
        <end position="315"/>
    </location>
</feature>
<dbReference type="SMART" id="SM00267">
    <property type="entry name" value="GGDEF"/>
    <property type="match status" value="1"/>
</dbReference>
<dbReference type="EC" id="2.7.7.65" evidence="3"/>
<feature type="transmembrane region" description="Helical" evidence="1">
    <location>
        <begin position="95"/>
        <end position="112"/>
    </location>
</feature>
<evidence type="ECO:0000313" key="3">
    <source>
        <dbReference type="EMBL" id="MFC6590779.1"/>
    </source>
</evidence>
<dbReference type="Gene3D" id="3.30.70.270">
    <property type="match status" value="1"/>
</dbReference>
<dbReference type="EMBL" id="JBHSWD010000001">
    <property type="protein sequence ID" value="MFC6590779.1"/>
    <property type="molecule type" value="Genomic_DNA"/>
</dbReference>
<evidence type="ECO:0000259" key="2">
    <source>
        <dbReference type="PROSITE" id="PS50887"/>
    </source>
</evidence>
<sequence>MASRRAGGGQSPIDSRRRLLRQFTPDSAPLHLSFRDVVSGNFRYADVQGRPVIIGLTAPGIPGTQFLDSSRALTPGTELQARAVSSLLVAPLTPLPSWLVALLCAGLAAVAVWIDRLWGFVLAVMALALTALLWPLNILLPGVTLSFAGIIGAAAVALETSWLSRRGQPADALTRLGNRAAFTRAMEMQWPPDPARPLGLLLTKIDYEGILDRQGYAAAEEALQLAAAVLQREAGPQQMYFRWGPGECAALLSGASAEQIRSLSAHIETQLHGLHLRGEALEPSVGWAVSRPEMTDPAKLIEEAGRQRSAGRQAT</sequence>
<feature type="transmembrane region" description="Helical" evidence="1">
    <location>
        <begin position="117"/>
        <end position="134"/>
    </location>
</feature>
<dbReference type="PROSITE" id="PS50887">
    <property type="entry name" value="GGDEF"/>
    <property type="match status" value="1"/>
</dbReference>
<evidence type="ECO:0000313" key="4">
    <source>
        <dbReference type="Proteomes" id="UP001596297"/>
    </source>
</evidence>
<protein>
    <submittedName>
        <fullName evidence="3">Diguanylate cyclase domain-containing protein</fullName>
        <ecNumber evidence="3">2.7.7.65</ecNumber>
    </submittedName>
</protein>
<reference evidence="4" key="1">
    <citation type="journal article" date="2019" name="Int. J. Syst. Evol. Microbiol.">
        <title>The Global Catalogue of Microorganisms (GCM) 10K type strain sequencing project: providing services to taxonomists for standard genome sequencing and annotation.</title>
        <authorList>
            <consortium name="The Broad Institute Genomics Platform"/>
            <consortium name="The Broad Institute Genome Sequencing Center for Infectious Disease"/>
            <person name="Wu L."/>
            <person name="Ma J."/>
        </authorList>
    </citation>
    <scope>NUCLEOTIDE SEQUENCE [LARGE SCALE GENOMIC DNA]</scope>
    <source>
        <strain evidence="4">CGMCC 1.15772</strain>
    </source>
</reference>